<reference evidence="1" key="1">
    <citation type="submission" date="2018-05" db="EMBL/GenBank/DDBJ databases">
        <authorList>
            <person name="Lanie J.A."/>
            <person name="Ng W.-L."/>
            <person name="Kazmierczak K.M."/>
            <person name="Andrzejewski T.M."/>
            <person name="Davidsen T.M."/>
            <person name="Wayne K.J."/>
            <person name="Tettelin H."/>
            <person name="Glass J.I."/>
            <person name="Rusch D."/>
            <person name="Podicherti R."/>
            <person name="Tsui H.-C.T."/>
            <person name="Winkler M.E."/>
        </authorList>
    </citation>
    <scope>NUCLEOTIDE SEQUENCE</scope>
</reference>
<dbReference type="AlphaFoldDB" id="A0A382X8S5"/>
<organism evidence="1">
    <name type="scientific">marine metagenome</name>
    <dbReference type="NCBI Taxonomy" id="408172"/>
    <lineage>
        <taxon>unclassified sequences</taxon>
        <taxon>metagenomes</taxon>
        <taxon>ecological metagenomes</taxon>
    </lineage>
</organism>
<proteinExistence type="predicted"/>
<name>A0A382X8S5_9ZZZZ</name>
<dbReference type="EMBL" id="UINC01165922">
    <property type="protein sequence ID" value="SVD67586.1"/>
    <property type="molecule type" value="Genomic_DNA"/>
</dbReference>
<accession>A0A382X8S5</accession>
<dbReference type="SUPFAM" id="SSF52821">
    <property type="entry name" value="Rhodanese/Cell cycle control phosphatase"/>
    <property type="match status" value="1"/>
</dbReference>
<evidence type="ECO:0008006" key="2">
    <source>
        <dbReference type="Google" id="ProtNLM"/>
    </source>
</evidence>
<protein>
    <recommendedName>
        <fullName evidence="2">Rhodanese domain-containing protein</fullName>
    </recommendedName>
</protein>
<feature type="non-terminal residue" evidence="1">
    <location>
        <position position="43"/>
    </location>
</feature>
<sequence>MVHWGLDINVETLSNARDESVELTLLDVREDEELALCAIDGAL</sequence>
<dbReference type="InterPro" id="IPR036873">
    <property type="entry name" value="Rhodanese-like_dom_sf"/>
</dbReference>
<evidence type="ECO:0000313" key="1">
    <source>
        <dbReference type="EMBL" id="SVD67586.1"/>
    </source>
</evidence>
<gene>
    <name evidence="1" type="ORF">METZ01_LOCUS420440</name>
</gene>